<evidence type="ECO:0000313" key="3">
    <source>
        <dbReference type="Proteomes" id="UP000663879"/>
    </source>
</evidence>
<comment type="caution">
    <text evidence="2">The sequence shown here is derived from an EMBL/GenBank/DDBJ whole genome shotgun (WGS) entry which is preliminary data.</text>
</comment>
<accession>A0A813W071</accession>
<organism evidence="2 3">
    <name type="scientific">Brachionus calyciflorus</name>
    <dbReference type="NCBI Taxonomy" id="104777"/>
    <lineage>
        <taxon>Eukaryota</taxon>
        <taxon>Metazoa</taxon>
        <taxon>Spiralia</taxon>
        <taxon>Gnathifera</taxon>
        <taxon>Rotifera</taxon>
        <taxon>Eurotatoria</taxon>
        <taxon>Monogononta</taxon>
        <taxon>Pseudotrocha</taxon>
        <taxon>Ploima</taxon>
        <taxon>Brachionidae</taxon>
        <taxon>Brachionus</taxon>
    </lineage>
</organism>
<keyword evidence="3" id="KW-1185">Reference proteome</keyword>
<name>A0A813W071_9BILA</name>
<dbReference type="AlphaFoldDB" id="A0A813W071"/>
<feature type="compositionally biased region" description="Acidic residues" evidence="1">
    <location>
        <begin position="1"/>
        <end position="20"/>
    </location>
</feature>
<gene>
    <name evidence="2" type="ORF">OXX778_LOCUS8594</name>
</gene>
<reference evidence="2" key="1">
    <citation type="submission" date="2021-02" db="EMBL/GenBank/DDBJ databases">
        <authorList>
            <person name="Nowell W R."/>
        </authorList>
    </citation>
    <scope>NUCLEOTIDE SEQUENCE</scope>
    <source>
        <strain evidence="2">Ploen Becks lab</strain>
    </source>
</reference>
<dbReference type="Proteomes" id="UP000663879">
    <property type="component" value="Unassembled WGS sequence"/>
</dbReference>
<proteinExistence type="predicted"/>
<protein>
    <submittedName>
        <fullName evidence="2">Uncharacterized protein</fullName>
    </submittedName>
</protein>
<evidence type="ECO:0000313" key="2">
    <source>
        <dbReference type="EMBL" id="CAF0843798.1"/>
    </source>
</evidence>
<feature type="compositionally biased region" description="Basic and acidic residues" evidence="1">
    <location>
        <begin position="21"/>
        <end position="31"/>
    </location>
</feature>
<dbReference type="EMBL" id="CAJNOC010001197">
    <property type="protein sequence ID" value="CAF0843798.1"/>
    <property type="molecule type" value="Genomic_DNA"/>
</dbReference>
<feature type="region of interest" description="Disordered" evidence="1">
    <location>
        <begin position="1"/>
        <end position="31"/>
    </location>
</feature>
<evidence type="ECO:0000256" key="1">
    <source>
        <dbReference type="SAM" id="MobiDB-lite"/>
    </source>
</evidence>
<sequence length="282" mass="32891">MNDGDLETEDTESDDESEGEIGDKEDDKSFDVTMRDYCQQSSKEQLSQMKIDNNPIKAIAILIEKNSYENLKFSEEADKIILVFSSPAQLEELSKASHWYADETFKSAAKNFYQSYILHAYINNYMIPCAYAFMNRRRQQEIMRTMKKVRIGSICCLAIVPLDYVNTLFEKLLASKPYIPNADIFLNYVVDYYFEGNFDVSLWNHFTKNTLRKNNNLESYKYRLNKQRSVARPDIFSAINKLKEDDASLSITELFKETRLPQQINFKLSTTQFIRIKSKCSS</sequence>